<sequence length="419" mass="48612">MLEDENEDGNFVKIFKLAVDEDCNMRRITFPVLIKCSVGLSLLFVLGQFSLLLFCSCKCNHMEKRTDYTVKRIGRSESAGTNMECKEQIGRLNEKIVELEKLVKKYQQLDQFIITDEMTENKKSLNELTFLKSYSPRSEHEVIPFSAFDSRHVFGEIGFLSKRPRASPIGQQASELREVLNFALQDLNRDVESNNDRVTIDGFVEGITRNDFLHGTVYDLFFRSANSNNIFKRLKVLRPFQGIRKIGKPETIDTSNEIINIIIPLSGRIDKFIAFMDRLVGVGIRQDRRIFITVVYFGMEGREEVKKYFLKMSKEETFEDYKVIFTKEEFNRGRGLQKGAKSWKKGNVLMFFCDIDIYFDSSFLERCRLHTSPGSKIYYPVVFSQYNPSIIYGGRDPPSLKEQMNILPESGFWRISDLV</sequence>
<reference evidence="11" key="1">
    <citation type="submission" date="2021-01" db="UniProtKB">
        <authorList>
            <consortium name="EnsemblMetazoa"/>
        </authorList>
    </citation>
    <scope>IDENTIFICATION</scope>
</reference>
<keyword evidence="3 9" id="KW-0808">Transferase</keyword>
<dbReference type="SUPFAM" id="SSF53448">
    <property type="entry name" value="Nucleotide-diphospho-sugar transferases"/>
    <property type="match status" value="1"/>
</dbReference>
<evidence type="ECO:0000256" key="9">
    <source>
        <dbReference type="RuleBase" id="RU364016"/>
    </source>
</evidence>
<keyword evidence="7 9" id="KW-0333">Golgi apparatus</keyword>
<dbReference type="Pfam" id="PF05679">
    <property type="entry name" value="CHGN"/>
    <property type="match status" value="1"/>
</dbReference>
<dbReference type="EC" id="2.4.1.-" evidence="9"/>
<keyword evidence="6 9" id="KW-1133">Transmembrane helix</keyword>
<comment type="similarity">
    <text evidence="2 9">Belongs to the chondroitin N-acetylgalactosaminyltransferase family.</text>
</comment>
<dbReference type="Gene3D" id="3.90.550.10">
    <property type="entry name" value="Spore Coat Polysaccharide Biosynthesis Protein SpsA, Chain A"/>
    <property type="match status" value="1"/>
</dbReference>
<dbReference type="InterPro" id="IPR051227">
    <property type="entry name" value="CS_glycosyltransferase"/>
</dbReference>
<feature type="transmembrane region" description="Helical" evidence="9">
    <location>
        <begin position="32"/>
        <end position="54"/>
    </location>
</feature>
<dbReference type="OrthoDB" id="431432at2759"/>
<dbReference type="GO" id="GO:0032580">
    <property type="term" value="C:Golgi cisterna membrane"/>
    <property type="evidence" value="ECO:0007669"/>
    <property type="project" value="UniProtKB-SubCell"/>
</dbReference>
<dbReference type="EnsemblMetazoa" id="CLYHEMT019344.1">
    <property type="protein sequence ID" value="CLYHEMP019344.1"/>
    <property type="gene ID" value="CLYHEMG019344"/>
</dbReference>
<evidence type="ECO:0000313" key="12">
    <source>
        <dbReference type="Proteomes" id="UP000594262"/>
    </source>
</evidence>
<dbReference type="PANTHER" id="PTHR12369">
    <property type="entry name" value="CHONDROITIN SYNTHASE"/>
    <property type="match status" value="1"/>
</dbReference>
<dbReference type="AlphaFoldDB" id="A0A7M6DP24"/>
<dbReference type="InterPro" id="IPR029044">
    <property type="entry name" value="Nucleotide-diphossugar_trans"/>
</dbReference>
<evidence type="ECO:0000256" key="7">
    <source>
        <dbReference type="ARBA" id="ARBA00023034"/>
    </source>
</evidence>
<proteinExistence type="inferred from homology"/>
<evidence type="ECO:0000256" key="5">
    <source>
        <dbReference type="ARBA" id="ARBA00022968"/>
    </source>
</evidence>
<evidence type="ECO:0000256" key="4">
    <source>
        <dbReference type="ARBA" id="ARBA00022692"/>
    </source>
</evidence>
<dbReference type="PANTHER" id="PTHR12369:SF45">
    <property type="entry name" value="HEXOSYLTRANSFERASE"/>
    <property type="match status" value="1"/>
</dbReference>
<keyword evidence="4 9" id="KW-0812">Transmembrane</keyword>
<evidence type="ECO:0000313" key="11">
    <source>
        <dbReference type="EnsemblMetazoa" id="CLYHEMP019344.1"/>
    </source>
</evidence>
<organism evidence="11 12">
    <name type="scientific">Clytia hemisphaerica</name>
    <dbReference type="NCBI Taxonomy" id="252671"/>
    <lineage>
        <taxon>Eukaryota</taxon>
        <taxon>Metazoa</taxon>
        <taxon>Cnidaria</taxon>
        <taxon>Hydrozoa</taxon>
        <taxon>Hydroidolina</taxon>
        <taxon>Leptothecata</taxon>
        <taxon>Obeliida</taxon>
        <taxon>Clytiidae</taxon>
        <taxon>Clytia</taxon>
    </lineage>
</organism>
<keyword evidence="5 9" id="KW-0735">Signal-anchor</keyword>
<dbReference type="GO" id="GO:0047238">
    <property type="term" value="F:glucuronosyl-N-acetylgalactosaminyl-proteoglycan 4-beta-N-acetylgalactosaminyltransferase activity"/>
    <property type="evidence" value="ECO:0007669"/>
    <property type="project" value="TreeGrafter"/>
</dbReference>
<evidence type="ECO:0000256" key="6">
    <source>
        <dbReference type="ARBA" id="ARBA00022989"/>
    </source>
</evidence>
<name>A0A7M6DP24_9CNID</name>
<keyword evidence="12" id="KW-1185">Reference proteome</keyword>
<dbReference type="Proteomes" id="UP000594262">
    <property type="component" value="Unplaced"/>
</dbReference>
<protein>
    <recommendedName>
        <fullName evidence="9">Hexosyltransferase</fullName>
        <ecNumber evidence="9">2.4.1.-</ecNumber>
    </recommendedName>
</protein>
<evidence type="ECO:0000256" key="1">
    <source>
        <dbReference type="ARBA" id="ARBA00004447"/>
    </source>
</evidence>
<keyword evidence="10" id="KW-0175">Coiled coil</keyword>
<evidence type="ECO:0000256" key="2">
    <source>
        <dbReference type="ARBA" id="ARBA00009239"/>
    </source>
</evidence>
<evidence type="ECO:0000256" key="10">
    <source>
        <dbReference type="SAM" id="Coils"/>
    </source>
</evidence>
<feature type="coiled-coil region" evidence="10">
    <location>
        <begin position="82"/>
        <end position="109"/>
    </location>
</feature>
<dbReference type="InterPro" id="IPR008428">
    <property type="entry name" value="Chond_GalNAc"/>
</dbReference>
<keyword evidence="8 9" id="KW-0472">Membrane</keyword>
<accession>A0A7M6DP24</accession>
<evidence type="ECO:0000256" key="8">
    <source>
        <dbReference type="ARBA" id="ARBA00023136"/>
    </source>
</evidence>
<evidence type="ECO:0000256" key="3">
    <source>
        <dbReference type="ARBA" id="ARBA00022679"/>
    </source>
</evidence>
<comment type="subcellular location">
    <subcellularLocation>
        <location evidence="1 9">Golgi apparatus</location>
        <location evidence="1 9">Golgi stack membrane</location>
        <topology evidence="1 9">Single-pass type II membrane protein</topology>
    </subcellularLocation>
</comment>